<gene>
    <name evidence="1" type="ORF">BSL78_19902</name>
</gene>
<keyword evidence="2" id="KW-1185">Reference proteome</keyword>
<dbReference type="Proteomes" id="UP000230750">
    <property type="component" value="Unassembled WGS sequence"/>
</dbReference>
<dbReference type="OrthoDB" id="10032694at2759"/>
<protein>
    <submittedName>
        <fullName evidence="1">Uncharacterized protein</fullName>
    </submittedName>
</protein>
<dbReference type="AlphaFoldDB" id="A0A2G8K5H8"/>
<organism evidence="1 2">
    <name type="scientific">Stichopus japonicus</name>
    <name type="common">Sea cucumber</name>
    <dbReference type="NCBI Taxonomy" id="307972"/>
    <lineage>
        <taxon>Eukaryota</taxon>
        <taxon>Metazoa</taxon>
        <taxon>Echinodermata</taxon>
        <taxon>Eleutherozoa</taxon>
        <taxon>Echinozoa</taxon>
        <taxon>Holothuroidea</taxon>
        <taxon>Aspidochirotacea</taxon>
        <taxon>Aspidochirotida</taxon>
        <taxon>Stichopodidae</taxon>
        <taxon>Apostichopus</taxon>
    </lineage>
</organism>
<accession>A0A2G8K5H8</accession>
<proteinExistence type="predicted"/>
<evidence type="ECO:0000313" key="2">
    <source>
        <dbReference type="Proteomes" id="UP000230750"/>
    </source>
</evidence>
<name>A0A2G8K5H8_STIJA</name>
<evidence type="ECO:0000313" key="1">
    <source>
        <dbReference type="EMBL" id="PIK43264.1"/>
    </source>
</evidence>
<dbReference type="EMBL" id="MRZV01000864">
    <property type="protein sequence ID" value="PIK43264.1"/>
    <property type="molecule type" value="Genomic_DNA"/>
</dbReference>
<reference evidence="1 2" key="1">
    <citation type="journal article" date="2017" name="PLoS Biol.">
        <title>The sea cucumber genome provides insights into morphological evolution and visceral regeneration.</title>
        <authorList>
            <person name="Zhang X."/>
            <person name="Sun L."/>
            <person name="Yuan J."/>
            <person name="Sun Y."/>
            <person name="Gao Y."/>
            <person name="Zhang L."/>
            <person name="Li S."/>
            <person name="Dai H."/>
            <person name="Hamel J.F."/>
            <person name="Liu C."/>
            <person name="Yu Y."/>
            <person name="Liu S."/>
            <person name="Lin W."/>
            <person name="Guo K."/>
            <person name="Jin S."/>
            <person name="Xu P."/>
            <person name="Storey K.B."/>
            <person name="Huan P."/>
            <person name="Zhang T."/>
            <person name="Zhou Y."/>
            <person name="Zhang J."/>
            <person name="Lin C."/>
            <person name="Li X."/>
            <person name="Xing L."/>
            <person name="Huo D."/>
            <person name="Sun M."/>
            <person name="Wang L."/>
            <person name="Mercier A."/>
            <person name="Li F."/>
            <person name="Yang H."/>
            <person name="Xiang J."/>
        </authorList>
    </citation>
    <scope>NUCLEOTIDE SEQUENCE [LARGE SCALE GENOMIC DNA]</scope>
    <source>
        <strain evidence="1">Shaxun</strain>
        <tissue evidence="1">Muscle</tissue>
    </source>
</reference>
<comment type="caution">
    <text evidence="1">The sequence shown here is derived from an EMBL/GenBank/DDBJ whole genome shotgun (WGS) entry which is preliminary data.</text>
</comment>
<sequence>MENHICIADEASKILTHPLEEPLTPMMEAIGSRIIKSKLAQSADGVTASFQTRGQDEGALSKDCTDVQFRHEVKQLEDSLDGMHLTRVTIPKGQFLTVQADICTSWKKAREHKSLKLLEWNAAIPHDEVWLKIGGDIGGGNFKKVFQIGNVQHQTPHTTLL</sequence>